<dbReference type="Proteomes" id="UP000439113">
    <property type="component" value="Unassembled WGS sequence"/>
</dbReference>
<dbReference type="SMART" id="SM00342">
    <property type="entry name" value="HTH_ARAC"/>
    <property type="match status" value="1"/>
</dbReference>
<organism evidence="6 7">
    <name type="scientific">Rhodoblastus acidophilus</name>
    <name type="common">Rhodopseudomonas acidophila</name>
    <dbReference type="NCBI Taxonomy" id="1074"/>
    <lineage>
        <taxon>Bacteria</taxon>
        <taxon>Pseudomonadati</taxon>
        <taxon>Pseudomonadota</taxon>
        <taxon>Alphaproteobacteria</taxon>
        <taxon>Hyphomicrobiales</taxon>
        <taxon>Rhodoblastaceae</taxon>
        <taxon>Rhodoblastus</taxon>
    </lineage>
</organism>
<dbReference type="PROSITE" id="PS00041">
    <property type="entry name" value="HTH_ARAC_FAMILY_1"/>
    <property type="match status" value="1"/>
</dbReference>
<evidence type="ECO:0000256" key="3">
    <source>
        <dbReference type="ARBA" id="ARBA00023163"/>
    </source>
</evidence>
<evidence type="ECO:0000256" key="2">
    <source>
        <dbReference type="ARBA" id="ARBA00023125"/>
    </source>
</evidence>
<gene>
    <name evidence="6" type="ORF">GJ654_05985</name>
</gene>
<dbReference type="PANTHER" id="PTHR47894">
    <property type="entry name" value="HTH-TYPE TRANSCRIPTIONAL REGULATOR GADX"/>
    <property type="match status" value="1"/>
</dbReference>
<dbReference type="PROSITE" id="PS01124">
    <property type="entry name" value="HTH_ARAC_FAMILY_2"/>
    <property type="match status" value="1"/>
</dbReference>
<dbReference type="OrthoDB" id="186587at2"/>
<keyword evidence="3" id="KW-0804">Transcription</keyword>
<dbReference type="InterPro" id="IPR018062">
    <property type="entry name" value="HTH_AraC-typ_CS"/>
</dbReference>
<dbReference type="GO" id="GO:0005829">
    <property type="term" value="C:cytosol"/>
    <property type="evidence" value="ECO:0007669"/>
    <property type="project" value="TreeGrafter"/>
</dbReference>
<dbReference type="EMBL" id="WNKS01000003">
    <property type="protein sequence ID" value="MTV30542.1"/>
    <property type="molecule type" value="Genomic_DNA"/>
</dbReference>
<reference evidence="6 7" key="1">
    <citation type="submission" date="2019-11" db="EMBL/GenBank/DDBJ databases">
        <title>Whole-genome sequence of a Rhodoblastus acidophilus DSM 142.</title>
        <authorList>
            <person name="Kyndt J.A."/>
            <person name="Meyer T.E."/>
        </authorList>
    </citation>
    <scope>NUCLEOTIDE SEQUENCE [LARGE SCALE GENOMIC DNA]</scope>
    <source>
        <strain evidence="6 7">DSM 142</strain>
    </source>
</reference>
<dbReference type="PANTHER" id="PTHR47894:SF1">
    <property type="entry name" value="HTH-TYPE TRANSCRIPTIONAL REGULATOR VQSM"/>
    <property type="match status" value="1"/>
</dbReference>
<comment type="caution">
    <text evidence="6">The sequence shown here is derived from an EMBL/GenBank/DDBJ whole genome shotgun (WGS) entry which is preliminary data.</text>
</comment>
<evidence type="ECO:0000256" key="1">
    <source>
        <dbReference type="ARBA" id="ARBA00023015"/>
    </source>
</evidence>
<evidence type="ECO:0000313" key="6">
    <source>
        <dbReference type="EMBL" id="MTV30542.1"/>
    </source>
</evidence>
<evidence type="ECO:0000259" key="5">
    <source>
        <dbReference type="PROSITE" id="PS01124"/>
    </source>
</evidence>
<sequence>MMRIGAGQLTLELKARESRDGGQGQMPPEKGTLVAGAPAPAEIPLASAHDRVVPLHVMSPLIAHAFERGWNAREIFPFLEFQGDHPSDGGRRFSYFEARQAYLRAREKVGEEFVVDHAFRKSIANFGTVGLGMMVQACAEAALRFALDFQTLAGSVLRLDMETHGDETAVVARDLYADEELGQFWRLDHLLTVVHLLRQLPGEAPEPVRFEIEGRLGRGLKGVLARRLAARIVDDADRSRVVYRSRDLRAPLRLPDPAAAHMLRRAAERELASMGRIDARSLVERIVERDGTLRGRREVSSELGISERSLDRLLAREGVRFSEMVAFQRIRKAKGFLRDGETVERAAELTGYSDARSFRRAFQKATGLSPLAFKSAWKAAPRA</sequence>
<accession>A0A6N8DJ45</accession>
<protein>
    <submittedName>
        <fullName evidence="6">Helix-turn-helix domain-containing protein</fullName>
    </submittedName>
</protein>
<proteinExistence type="predicted"/>
<dbReference type="Pfam" id="PF12833">
    <property type="entry name" value="HTH_18"/>
    <property type="match status" value="1"/>
</dbReference>
<feature type="domain" description="HTH araC/xylS-type" evidence="5">
    <location>
        <begin position="277"/>
        <end position="376"/>
    </location>
</feature>
<dbReference type="GO" id="GO:0003700">
    <property type="term" value="F:DNA-binding transcription factor activity"/>
    <property type="evidence" value="ECO:0007669"/>
    <property type="project" value="InterPro"/>
</dbReference>
<dbReference type="AlphaFoldDB" id="A0A6N8DJ45"/>
<feature type="region of interest" description="Disordered" evidence="4">
    <location>
        <begin position="16"/>
        <end position="35"/>
    </location>
</feature>
<keyword evidence="1" id="KW-0805">Transcription regulation</keyword>
<evidence type="ECO:0000313" key="7">
    <source>
        <dbReference type="Proteomes" id="UP000439113"/>
    </source>
</evidence>
<name>A0A6N8DJ45_RHOAC</name>
<dbReference type="GO" id="GO:0000976">
    <property type="term" value="F:transcription cis-regulatory region binding"/>
    <property type="evidence" value="ECO:0007669"/>
    <property type="project" value="TreeGrafter"/>
</dbReference>
<evidence type="ECO:0000256" key="4">
    <source>
        <dbReference type="SAM" id="MobiDB-lite"/>
    </source>
</evidence>
<dbReference type="InterPro" id="IPR009057">
    <property type="entry name" value="Homeodomain-like_sf"/>
</dbReference>
<keyword evidence="2" id="KW-0238">DNA-binding</keyword>
<dbReference type="InterPro" id="IPR018060">
    <property type="entry name" value="HTH_AraC"/>
</dbReference>
<dbReference type="SUPFAM" id="SSF46689">
    <property type="entry name" value="Homeodomain-like"/>
    <property type="match status" value="1"/>
</dbReference>
<dbReference type="Gene3D" id="1.10.10.60">
    <property type="entry name" value="Homeodomain-like"/>
    <property type="match status" value="1"/>
</dbReference>